<evidence type="ECO:0000313" key="2">
    <source>
        <dbReference type="Proteomes" id="UP001519272"/>
    </source>
</evidence>
<comment type="caution">
    <text evidence="1">The sequence shown here is derived from an EMBL/GenBank/DDBJ whole genome shotgun (WGS) entry which is preliminary data.</text>
</comment>
<reference evidence="1 2" key="1">
    <citation type="submission" date="2021-03" db="EMBL/GenBank/DDBJ databases">
        <title>Genomic Encyclopedia of Type Strains, Phase IV (KMG-IV): sequencing the most valuable type-strain genomes for metagenomic binning, comparative biology and taxonomic classification.</title>
        <authorList>
            <person name="Goeker M."/>
        </authorList>
    </citation>
    <scope>NUCLEOTIDE SEQUENCE [LARGE SCALE GENOMIC DNA]</scope>
    <source>
        <strain evidence="1 2">DSM 14349</strain>
    </source>
</reference>
<sequence>MSLLDDYRLDNYRLGAKKNVSGGVVTDSDLEIDNTKGNGGVAWVKSASQAQFAKGVVVDDDRSSYWVCYNSGSVKKIIKLDVNGTEVWSHVSTNFNFPSAIARDGFGNIYVALNGLASSTYSVIKLRESDGGLVLASSEPRNGLSIAVDEKQNVYVGYEGSTGGSVSVAKYNSGLAQLWQKADLPNCVGMAVKNDILVCSHAVSSSERIRRLSTSNGNRIWGRSETKSPRGITIDEENNVYVCFADNPLANNGITVIDGVSGSEKNRTNKVGNCQTIKTDSLGRVYVGIIGAAIGMDTVVKMDKNWNKIWGSLDLGQVYGIDVDSRGDVYCAHFLANNTSLRKLQGEVYYKIK</sequence>
<gene>
    <name evidence="1" type="ORF">J2Z32_001352</name>
</gene>
<dbReference type="Proteomes" id="UP001519272">
    <property type="component" value="Unassembled WGS sequence"/>
</dbReference>
<dbReference type="InterPro" id="IPR011042">
    <property type="entry name" value="6-blade_b-propeller_TolB-like"/>
</dbReference>
<dbReference type="EMBL" id="JAGGKG010000005">
    <property type="protein sequence ID" value="MBP1904728.1"/>
    <property type="molecule type" value="Genomic_DNA"/>
</dbReference>
<protein>
    <submittedName>
        <fullName evidence="1">Uncharacterized protein</fullName>
    </submittedName>
</protein>
<name>A0ABS4FQ65_9BACL</name>
<dbReference type="Gene3D" id="2.120.10.30">
    <property type="entry name" value="TolB, C-terminal domain"/>
    <property type="match status" value="1"/>
</dbReference>
<keyword evidence="2" id="KW-1185">Reference proteome</keyword>
<organism evidence="1 2">
    <name type="scientific">Paenibacillus turicensis</name>
    <dbReference type="NCBI Taxonomy" id="160487"/>
    <lineage>
        <taxon>Bacteria</taxon>
        <taxon>Bacillati</taxon>
        <taxon>Bacillota</taxon>
        <taxon>Bacilli</taxon>
        <taxon>Bacillales</taxon>
        <taxon>Paenibacillaceae</taxon>
        <taxon>Paenibacillus</taxon>
    </lineage>
</organism>
<dbReference type="SUPFAM" id="SSF63829">
    <property type="entry name" value="Calcium-dependent phosphotriesterase"/>
    <property type="match status" value="1"/>
</dbReference>
<dbReference type="RefSeq" id="WP_210088407.1">
    <property type="nucleotide sequence ID" value="NZ_JAGGKG010000005.1"/>
</dbReference>
<evidence type="ECO:0000313" key="1">
    <source>
        <dbReference type="EMBL" id="MBP1904728.1"/>
    </source>
</evidence>
<proteinExistence type="predicted"/>
<dbReference type="Gene3D" id="2.40.10.500">
    <property type="match status" value="1"/>
</dbReference>
<accession>A0ABS4FQ65</accession>